<dbReference type="EMBL" id="KN832972">
    <property type="protein sequence ID" value="KIM90862.1"/>
    <property type="molecule type" value="Genomic_DNA"/>
</dbReference>
<feature type="transmembrane region" description="Helical" evidence="5">
    <location>
        <begin position="224"/>
        <end position="250"/>
    </location>
</feature>
<dbReference type="Pfam" id="PF04479">
    <property type="entry name" value="RTA1"/>
    <property type="match status" value="1"/>
</dbReference>
<keyword evidence="6" id="KW-0732">Signal</keyword>
<evidence type="ECO:0000256" key="4">
    <source>
        <dbReference type="ARBA" id="ARBA00023136"/>
    </source>
</evidence>
<reference evidence="7 8" key="1">
    <citation type="submission" date="2014-04" db="EMBL/GenBank/DDBJ databases">
        <authorList>
            <consortium name="DOE Joint Genome Institute"/>
            <person name="Kuo A."/>
            <person name="Tarkka M."/>
            <person name="Buscot F."/>
            <person name="Kohler A."/>
            <person name="Nagy L.G."/>
            <person name="Floudas D."/>
            <person name="Copeland A."/>
            <person name="Barry K.W."/>
            <person name="Cichocki N."/>
            <person name="Veneault-Fourrey C."/>
            <person name="LaButti K."/>
            <person name="Lindquist E.A."/>
            <person name="Lipzen A."/>
            <person name="Lundell T."/>
            <person name="Morin E."/>
            <person name="Murat C."/>
            <person name="Sun H."/>
            <person name="Tunlid A."/>
            <person name="Henrissat B."/>
            <person name="Grigoriev I.V."/>
            <person name="Hibbett D.S."/>
            <person name="Martin F."/>
            <person name="Nordberg H.P."/>
            <person name="Cantor M.N."/>
            <person name="Hua S.X."/>
        </authorList>
    </citation>
    <scope>NUCLEOTIDE SEQUENCE [LARGE SCALE GENOMIC DNA]</scope>
    <source>
        <strain evidence="7 8">F 1598</strain>
    </source>
</reference>
<evidence type="ECO:0000313" key="7">
    <source>
        <dbReference type="EMBL" id="KIM90862.1"/>
    </source>
</evidence>
<feature type="transmembrane region" description="Helical" evidence="5">
    <location>
        <begin position="270"/>
        <end position="287"/>
    </location>
</feature>
<feature type="transmembrane region" description="Helical" evidence="5">
    <location>
        <begin position="308"/>
        <end position="328"/>
    </location>
</feature>
<feature type="transmembrane region" description="Helical" evidence="5">
    <location>
        <begin position="187"/>
        <end position="212"/>
    </location>
</feature>
<gene>
    <name evidence="7" type="ORF">PILCRDRAFT_151798</name>
</gene>
<dbReference type="Proteomes" id="UP000054166">
    <property type="component" value="Unassembled WGS sequence"/>
</dbReference>
<dbReference type="HOGENOM" id="CLU_033465_3_3_1"/>
<comment type="subcellular location">
    <subcellularLocation>
        <location evidence="1">Membrane</location>
        <topology evidence="1">Multi-pass membrane protein</topology>
    </subcellularLocation>
</comment>
<evidence type="ECO:0008006" key="9">
    <source>
        <dbReference type="Google" id="ProtNLM"/>
    </source>
</evidence>
<keyword evidence="3 5" id="KW-1133">Transmembrane helix</keyword>
<dbReference type="PANTHER" id="PTHR31465:SF1">
    <property type="entry name" value="PROTEIN RTA1-RELATED"/>
    <property type="match status" value="1"/>
</dbReference>
<protein>
    <recommendedName>
        <fullName evidence="9">RTA1-domain-containing protein</fullName>
    </recommendedName>
</protein>
<keyword evidence="4 5" id="KW-0472">Membrane</keyword>
<evidence type="ECO:0000256" key="1">
    <source>
        <dbReference type="ARBA" id="ARBA00004141"/>
    </source>
</evidence>
<evidence type="ECO:0000256" key="5">
    <source>
        <dbReference type="SAM" id="Phobius"/>
    </source>
</evidence>
<feature type="signal peptide" evidence="6">
    <location>
        <begin position="1"/>
        <end position="31"/>
    </location>
</feature>
<organism evidence="7 8">
    <name type="scientific">Piloderma croceum (strain F 1598)</name>
    <dbReference type="NCBI Taxonomy" id="765440"/>
    <lineage>
        <taxon>Eukaryota</taxon>
        <taxon>Fungi</taxon>
        <taxon>Dikarya</taxon>
        <taxon>Basidiomycota</taxon>
        <taxon>Agaricomycotina</taxon>
        <taxon>Agaricomycetes</taxon>
        <taxon>Agaricomycetidae</taxon>
        <taxon>Atheliales</taxon>
        <taxon>Atheliaceae</taxon>
        <taxon>Piloderma</taxon>
    </lineage>
</organism>
<feature type="chain" id="PRO_5002162612" description="RTA1-domain-containing protein" evidence="6">
    <location>
        <begin position="32"/>
        <end position="355"/>
    </location>
</feature>
<dbReference type="AlphaFoldDB" id="A0A0C3CMG6"/>
<dbReference type="PANTHER" id="PTHR31465">
    <property type="entry name" value="PROTEIN RTA1-RELATED"/>
    <property type="match status" value="1"/>
</dbReference>
<dbReference type="InterPro" id="IPR007568">
    <property type="entry name" value="RTA1"/>
</dbReference>
<accession>A0A0C3CMG6</accession>
<dbReference type="GO" id="GO:0016020">
    <property type="term" value="C:membrane"/>
    <property type="evidence" value="ECO:0007669"/>
    <property type="project" value="UniProtKB-SubCell"/>
</dbReference>
<feature type="transmembrane region" description="Helical" evidence="5">
    <location>
        <begin position="55"/>
        <end position="75"/>
    </location>
</feature>
<name>A0A0C3CMG6_PILCF</name>
<keyword evidence="8" id="KW-1185">Reference proteome</keyword>
<proteinExistence type="predicted"/>
<evidence type="ECO:0000313" key="8">
    <source>
        <dbReference type="Proteomes" id="UP000054166"/>
    </source>
</evidence>
<keyword evidence="2 5" id="KW-0812">Transmembrane</keyword>
<dbReference type="STRING" id="765440.A0A0C3CMG6"/>
<evidence type="ECO:0000256" key="3">
    <source>
        <dbReference type="ARBA" id="ARBA00022989"/>
    </source>
</evidence>
<sequence length="355" mass="39508">MTSHGRTRQLPVVSLALSLLCILSFITPSCAKLGPIIPRPANPFLDPKDDPYNPLKYITSNILTAIAFSEPYILLPVYKCAMIFKWAVSPNLSGLIIIVALIQSYFTFKWGTKFMLSMVIGEYTFALGIGTRFGLHTMPESHGLYIVEYLFVVLSPCAFIAANYVLFGRLARHLNCSQYLLVPANRITVIFISSDITTFLIQAIGGSLAISANNVEADIKGSHTFLAGLALQLISYLTFTCIFLTFLYRVRKHQSEIWSMDAAKKWYCDWRALAGALFISCIGILIRSVYRTIELSQGFEGRLSTIEAFFYGLDTLPLFLATVIYIPFWPGRFIPATVESVDEEVGSPVGADEKV</sequence>
<feature type="transmembrane region" description="Helical" evidence="5">
    <location>
        <begin position="147"/>
        <end position="167"/>
    </location>
</feature>
<reference evidence="8" key="2">
    <citation type="submission" date="2015-01" db="EMBL/GenBank/DDBJ databases">
        <title>Evolutionary Origins and Diversification of the Mycorrhizal Mutualists.</title>
        <authorList>
            <consortium name="DOE Joint Genome Institute"/>
            <consortium name="Mycorrhizal Genomics Consortium"/>
            <person name="Kohler A."/>
            <person name="Kuo A."/>
            <person name="Nagy L.G."/>
            <person name="Floudas D."/>
            <person name="Copeland A."/>
            <person name="Barry K.W."/>
            <person name="Cichocki N."/>
            <person name="Veneault-Fourrey C."/>
            <person name="LaButti K."/>
            <person name="Lindquist E.A."/>
            <person name="Lipzen A."/>
            <person name="Lundell T."/>
            <person name="Morin E."/>
            <person name="Murat C."/>
            <person name="Riley R."/>
            <person name="Ohm R."/>
            <person name="Sun H."/>
            <person name="Tunlid A."/>
            <person name="Henrissat B."/>
            <person name="Grigoriev I.V."/>
            <person name="Hibbett D.S."/>
            <person name="Martin F."/>
        </authorList>
    </citation>
    <scope>NUCLEOTIDE SEQUENCE [LARGE SCALE GENOMIC DNA]</scope>
    <source>
        <strain evidence="8">F 1598</strain>
    </source>
</reference>
<evidence type="ECO:0000256" key="2">
    <source>
        <dbReference type="ARBA" id="ARBA00022692"/>
    </source>
</evidence>
<dbReference type="InParanoid" id="A0A0C3CMG6"/>
<feature type="transmembrane region" description="Helical" evidence="5">
    <location>
        <begin position="87"/>
        <end position="108"/>
    </location>
</feature>
<dbReference type="OrthoDB" id="3358017at2759"/>
<evidence type="ECO:0000256" key="6">
    <source>
        <dbReference type="SAM" id="SignalP"/>
    </source>
</evidence>